<sequence>MKIAIDCRMYNSSGIGTYLQGILPYLLAEQKNNYLLLGNFNILSKYKAKNVEIQEVNIPIFSVKELFCFPCAKINSYDVFLTPNFNIPIGIKIPIYAFIHDVVFLDIKELTSKIGYYIRKFYLNRAVKIAKKIFTVSEFSKKRISFHFKKAKDIVVAPCAIKNELINYFPQKVSISKEFIIFVGNIKPHKGLETLVKGWRYARKKGFDKQLVIVGEKEGFKTKLSNEEFLKDQNIIFTGKISDEELYNYMNEASILVQPSIYEGFGLPPLEALYLGKTCLLSDIEVFKEIYAEFQNCYFFNKESPEDLAKKLLSLSPQKIEQKNFINNHFHFKKTTQIILENIV</sequence>
<dbReference type="AlphaFoldDB" id="A0A1Z4BM16"/>
<accession>A0A1Z4BM16</accession>
<name>A0A1Z4BM16_9FLAO</name>
<organism evidence="3 4">
    <name type="scientific">Capnocytophaga endodontalis</name>
    <dbReference type="NCBI Taxonomy" id="2708117"/>
    <lineage>
        <taxon>Bacteria</taxon>
        <taxon>Pseudomonadati</taxon>
        <taxon>Bacteroidota</taxon>
        <taxon>Flavobacteriia</taxon>
        <taxon>Flavobacteriales</taxon>
        <taxon>Flavobacteriaceae</taxon>
        <taxon>Capnocytophaga</taxon>
    </lineage>
</organism>
<dbReference type="GO" id="GO:0016757">
    <property type="term" value="F:glycosyltransferase activity"/>
    <property type="evidence" value="ECO:0007669"/>
    <property type="project" value="InterPro"/>
</dbReference>
<reference evidence="4" key="1">
    <citation type="submission" date="2017-06" db="EMBL/GenBank/DDBJ databases">
        <title>Complete genome sequence of Capnocytophaga sp. KCOM 1579 (=ChDC OS43) isolated from a human refractory periapical abscess lesion.</title>
        <authorList>
            <person name="Kook J.-K."/>
            <person name="Park S.-N."/>
            <person name="Lim Y.K."/>
            <person name="Roh H."/>
        </authorList>
    </citation>
    <scope>NUCLEOTIDE SEQUENCE [LARGE SCALE GENOMIC DNA]</scope>
    <source>
        <strain evidence="4">ChDC OS43</strain>
    </source>
</reference>
<dbReference type="Pfam" id="PF00534">
    <property type="entry name" value="Glycos_transf_1"/>
    <property type="match status" value="1"/>
</dbReference>
<dbReference type="Gene3D" id="3.40.50.2000">
    <property type="entry name" value="Glycogen Phosphorylase B"/>
    <property type="match status" value="2"/>
</dbReference>
<proteinExistence type="predicted"/>
<dbReference type="Proteomes" id="UP000197007">
    <property type="component" value="Chromosome"/>
</dbReference>
<dbReference type="EMBL" id="CP022022">
    <property type="protein sequence ID" value="ASF42307.1"/>
    <property type="molecule type" value="Genomic_DNA"/>
</dbReference>
<evidence type="ECO:0000313" key="4">
    <source>
        <dbReference type="Proteomes" id="UP000197007"/>
    </source>
</evidence>
<evidence type="ECO:0000259" key="2">
    <source>
        <dbReference type="Pfam" id="PF00534"/>
    </source>
</evidence>
<dbReference type="SUPFAM" id="SSF53756">
    <property type="entry name" value="UDP-Glycosyltransferase/glycogen phosphorylase"/>
    <property type="match status" value="1"/>
</dbReference>
<dbReference type="RefSeq" id="WP_088593471.1">
    <property type="nucleotide sequence ID" value="NZ_CP022022.1"/>
</dbReference>
<evidence type="ECO:0000256" key="1">
    <source>
        <dbReference type="ARBA" id="ARBA00022679"/>
    </source>
</evidence>
<dbReference type="KEGG" id="capn:CBG49_03960"/>
<protein>
    <submittedName>
        <fullName evidence="3">Glycosyl transferase family 1</fullName>
    </submittedName>
</protein>
<dbReference type="CDD" id="cd03809">
    <property type="entry name" value="GT4_MtfB-like"/>
    <property type="match status" value="1"/>
</dbReference>
<gene>
    <name evidence="3" type="ORF">CBG49_03960</name>
</gene>
<feature type="domain" description="Glycosyl transferase family 1" evidence="2">
    <location>
        <begin position="176"/>
        <end position="328"/>
    </location>
</feature>
<keyword evidence="4" id="KW-1185">Reference proteome</keyword>
<evidence type="ECO:0000313" key="3">
    <source>
        <dbReference type="EMBL" id="ASF42307.1"/>
    </source>
</evidence>
<dbReference type="PANTHER" id="PTHR46401:SF2">
    <property type="entry name" value="GLYCOSYLTRANSFERASE WBBK-RELATED"/>
    <property type="match status" value="1"/>
</dbReference>
<dbReference type="PANTHER" id="PTHR46401">
    <property type="entry name" value="GLYCOSYLTRANSFERASE WBBK-RELATED"/>
    <property type="match status" value="1"/>
</dbReference>
<dbReference type="InterPro" id="IPR001296">
    <property type="entry name" value="Glyco_trans_1"/>
</dbReference>
<keyword evidence="1 3" id="KW-0808">Transferase</keyword>